<feature type="domain" description="FAD-binding PCMH-type" evidence="7">
    <location>
        <begin position="120"/>
        <end position="305"/>
    </location>
</feature>
<dbReference type="PANTHER" id="PTHR42973">
    <property type="entry name" value="BINDING OXIDOREDUCTASE, PUTATIVE (AFU_ORTHOLOGUE AFUA_1G17690)-RELATED"/>
    <property type="match status" value="1"/>
</dbReference>
<gene>
    <name evidence="8" type="ORF">POLS_LOCUS2627</name>
</gene>
<accession>A0A9W4HIQ3</accession>
<dbReference type="Pfam" id="PF08031">
    <property type="entry name" value="BBE"/>
    <property type="match status" value="1"/>
</dbReference>
<sequence length="593" mass="65672">MTPTVSFYFSIAVLCVVLSCLTVRPHHVCRCRPGDQCWPSAMDWMTLNNSVDGNLIAVRPIAHVCHHPTFDENACGNLTRLARNSGWRAGQPGALQDWLWEVGSTERETCDTQGRPDEPCHQGRVSLYSVTARSALHVQRAVAFAKHHDLRLVIRNTGHDGSGRSSAPDSLQIFTHYLDAIQYDEDFRPVDSPRAIGPAVSVGAGVRLGDMYTRASREGYTIVGGLCPTVGIAGGFVQGGGVSAIFSHTRGLAVDNTLEFEVVTADAKQIIVNEHRNQDLFWALKGGGGGTFAVVTRLTVRKYPDGPAVFPQVTASSRALNGLLPSHVMITLLRALRSYNEAGVAGEVLVHSHPTTAVLKLYVLDTTDAVEINGRLDPLVMDLQAEDVVVDRSWQVYENVSSAPRMSSDIYPPEYGIIQGSVLLSEDFFKSPAWDDRLADSLASIHLQPDDMIFINTLGGQVNAHGPLVDTSVHPSWRNSAQLVNILRHVEPTLESRTFVTQILTRVQMPILYSLDRSDPVSYLNMGDPYEPRAPTVYWGQNYRRLSKIKRKWDESSLFITRLGVGSEMWDEDGMCRREFGLMHRLYRFFLSG</sequence>
<evidence type="ECO:0000256" key="1">
    <source>
        <dbReference type="ARBA" id="ARBA00001974"/>
    </source>
</evidence>
<dbReference type="Proteomes" id="UP001153618">
    <property type="component" value="Unassembled WGS sequence"/>
</dbReference>
<dbReference type="InterPro" id="IPR050416">
    <property type="entry name" value="FAD-linked_Oxidoreductase"/>
</dbReference>
<keyword evidence="9" id="KW-1185">Reference proteome</keyword>
<reference evidence="8" key="1">
    <citation type="submission" date="2021-07" db="EMBL/GenBank/DDBJ databases">
        <authorList>
            <person name="Branca A.L. A."/>
        </authorList>
    </citation>
    <scope>NUCLEOTIDE SEQUENCE</scope>
</reference>
<dbReference type="GO" id="GO:0071949">
    <property type="term" value="F:FAD binding"/>
    <property type="evidence" value="ECO:0007669"/>
    <property type="project" value="InterPro"/>
</dbReference>
<dbReference type="InterPro" id="IPR016169">
    <property type="entry name" value="FAD-bd_PCMH_sub2"/>
</dbReference>
<dbReference type="AlphaFoldDB" id="A0A9W4HIQ3"/>
<keyword evidence="3" id="KW-0285">Flavoprotein</keyword>
<dbReference type="SUPFAM" id="SSF56176">
    <property type="entry name" value="FAD-binding/transporter-associated domain-like"/>
    <property type="match status" value="1"/>
</dbReference>
<dbReference type="PROSITE" id="PS51387">
    <property type="entry name" value="FAD_PCMH"/>
    <property type="match status" value="1"/>
</dbReference>
<dbReference type="Gene3D" id="3.40.462.20">
    <property type="match status" value="1"/>
</dbReference>
<protein>
    <recommendedName>
        <fullName evidence="7">FAD-binding PCMH-type domain-containing protein</fullName>
    </recommendedName>
</protein>
<dbReference type="PANTHER" id="PTHR42973:SF39">
    <property type="entry name" value="FAD-BINDING PCMH-TYPE DOMAIN-CONTAINING PROTEIN"/>
    <property type="match status" value="1"/>
</dbReference>
<dbReference type="Pfam" id="PF01565">
    <property type="entry name" value="FAD_binding_4"/>
    <property type="match status" value="1"/>
</dbReference>
<evidence type="ECO:0000256" key="3">
    <source>
        <dbReference type="ARBA" id="ARBA00022630"/>
    </source>
</evidence>
<dbReference type="EMBL" id="CAJVOS010000015">
    <property type="protein sequence ID" value="CAG8028129.1"/>
    <property type="molecule type" value="Genomic_DNA"/>
</dbReference>
<comment type="caution">
    <text evidence="8">The sequence shown here is derived from an EMBL/GenBank/DDBJ whole genome shotgun (WGS) entry which is preliminary data.</text>
</comment>
<dbReference type="InterPro" id="IPR036318">
    <property type="entry name" value="FAD-bd_PCMH-like_sf"/>
</dbReference>
<dbReference type="Gene3D" id="3.30.465.10">
    <property type="match status" value="1"/>
</dbReference>
<keyword evidence="5" id="KW-0560">Oxidoreductase</keyword>
<name>A0A9W4HIQ3_PENOL</name>
<feature type="chain" id="PRO_5040975211" description="FAD-binding PCMH-type domain-containing protein" evidence="6">
    <location>
        <begin position="23"/>
        <end position="593"/>
    </location>
</feature>
<dbReference type="GO" id="GO:0016491">
    <property type="term" value="F:oxidoreductase activity"/>
    <property type="evidence" value="ECO:0007669"/>
    <property type="project" value="UniProtKB-KW"/>
</dbReference>
<dbReference type="InterPro" id="IPR006094">
    <property type="entry name" value="Oxid_FAD_bind_N"/>
</dbReference>
<comment type="similarity">
    <text evidence="2">Belongs to the oxygen-dependent FAD-linked oxidoreductase family.</text>
</comment>
<keyword evidence="4" id="KW-0274">FAD</keyword>
<evidence type="ECO:0000256" key="5">
    <source>
        <dbReference type="ARBA" id="ARBA00023002"/>
    </source>
</evidence>
<feature type="signal peptide" evidence="6">
    <location>
        <begin position="1"/>
        <end position="22"/>
    </location>
</feature>
<comment type="cofactor">
    <cofactor evidence="1">
        <name>FAD</name>
        <dbReference type="ChEBI" id="CHEBI:57692"/>
    </cofactor>
</comment>
<proteinExistence type="inferred from homology"/>
<evidence type="ECO:0000256" key="6">
    <source>
        <dbReference type="SAM" id="SignalP"/>
    </source>
</evidence>
<evidence type="ECO:0000313" key="8">
    <source>
        <dbReference type="EMBL" id="CAG8028129.1"/>
    </source>
</evidence>
<evidence type="ECO:0000313" key="9">
    <source>
        <dbReference type="Proteomes" id="UP001153618"/>
    </source>
</evidence>
<evidence type="ECO:0000256" key="2">
    <source>
        <dbReference type="ARBA" id="ARBA00005466"/>
    </source>
</evidence>
<dbReference type="InterPro" id="IPR012951">
    <property type="entry name" value="BBE"/>
</dbReference>
<organism evidence="8 9">
    <name type="scientific">Penicillium olsonii</name>
    <dbReference type="NCBI Taxonomy" id="99116"/>
    <lineage>
        <taxon>Eukaryota</taxon>
        <taxon>Fungi</taxon>
        <taxon>Dikarya</taxon>
        <taxon>Ascomycota</taxon>
        <taxon>Pezizomycotina</taxon>
        <taxon>Eurotiomycetes</taxon>
        <taxon>Eurotiomycetidae</taxon>
        <taxon>Eurotiales</taxon>
        <taxon>Aspergillaceae</taxon>
        <taxon>Penicillium</taxon>
    </lineage>
</organism>
<evidence type="ECO:0000256" key="4">
    <source>
        <dbReference type="ARBA" id="ARBA00022827"/>
    </source>
</evidence>
<dbReference type="OrthoDB" id="9983560at2759"/>
<evidence type="ECO:0000259" key="7">
    <source>
        <dbReference type="PROSITE" id="PS51387"/>
    </source>
</evidence>
<keyword evidence="6" id="KW-0732">Signal</keyword>
<dbReference type="InterPro" id="IPR016166">
    <property type="entry name" value="FAD-bd_PCMH"/>
</dbReference>